<keyword evidence="13" id="KW-1185">Reference proteome</keyword>
<dbReference type="NCBIfam" id="TIGR01352">
    <property type="entry name" value="tonB_Cterm"/>
    <property type="match status" value="2"/>
</dbReference>
<dbReference type="InterPro" id="IPR006260">
    <property type="entry name" value="TonB/TolA_C"/>
</dbReference>
<reference evidence="12" key="1">
    <citation type="submission" date="2011-02" db="EMBL/GenBank/DDBJ databases">
        <title>Complete sequence of Acidovorax avenae subsp. avenae ATCC 19860.</title>
        <authorList>
            <consortium name="US DOE Joint Genome Institute"/>
            <person name="Lucas S."/>
            <person name="Copeland A."/>
            <person name="Lapidus A."/>
            <person name="Cheng J.-F."/>
            <person name="Goodwin L."/>
            <person name="Pitluck S."/>
            <person name="Chertkov O."/>
            <person name="Held B."/>
            <person name="Detter J.C."/>
            <person name="Han C."/>
            <person name="Tapia R."/>
            <person name="Land M."/>
            <person name="Hauser L."/>
            <person name="Kyrpides N."/>
            <person name="Ivanova N."/>
            <person name="Ovchinnikova G."/>
            <person name="Pagani I."/>
            <person name="Gordon S."/>
            <person name="Woyke T."/>
        </authorList>
    </citation>
    <scope>NUCLEOTIDE SEQUENCE</scope>
    <source>
        <strain evidence="12">ATCC 19860</strain>
    </source>
</reference>
<evidence type="ECO:0000256" key="10">
    <source>
        <dbReference type="SAM" id="MobiDB-lite"/>
    </source>
</evidence>
<evidence type="ECO:0000256" key="1">
    <source>
        <dbReference type="ARBA" id="ARBA00004383"/>
    </source>
</evidence>
<evidence type="ECO:0000256" key="2">
    <source>
        <dbReference type="ARBA" id="ARBA00006555"/>
    </source>
</evidence>
<dbReference type="GO" id="GO:0055085">
    <property type="term" value="P:transmembrane transport"/>
    <property type="evidence" value="ECO:0007669"/>
    <property type="project" value="InterPro"/>
</dbReference>
<sequence>MPPPFLAHLGLDESADDRAIRRAYARLLKQIDQEKDPGGFQSLRQAYEVSLQWFAHRQQEEQEDGEQAGAEPPAPAEAATPAEPPAPAEPVLPAEPPLPAAREPGHGPGDAAALRQAAARAAEASAREVFEAMRAMLPQRRRGAHEKVQAWLQQALEGERLIDMDARFLFEGGVVSLLANGWQPGHEYLFGPAMECFGWRRDRGRLAAFGRAGAVIASAIDELDFYDAQPKNVRVGQRDLIRRLRDDRRPGTGFLLRHLPRVLHLRSLFPHWLHVITALGNVERWSEWAAAVPRWRRWLTYAPARAPVPAPADAARPFSVPESSFRIGNGWIIFGVVILTALLRTCLQNDPPRSAPSPAAPVHGSLPPGAGVGGIYPGLSPREPAGPVPPSLSARATPVTPLQPVYPPEARRRGHEGRVVVSATIGSMGQARDVSIAQSSGHRELDESALAAVRNATFHPAKDSQGYAVDASYRIPFNFVLSDKPAAGPADKPRDYAQRIRDAFQSQIILPQGVTGNPASEVRLRLSAQGAIESYRLVQPSGSKDWDQAVLRAVARVQRVPADDRGQFPPEMVITFRPRP</sequence>
<dbReference type="GO" id="GO:0031992">
    <property type="term" value="F:energy transducer activity"/>
    <property type="evidence" value="ECO:0007669"/>
    <property type="project" value="TreeGrafter"/>
</dbReference>
<dbReference type="KEGG" id="aaa:Acav_4156"/>
<evidence type="ECO:0000256" key="4">
    <source>
        <dbReference type="ARBA" id="ARBA00022475"/>
    </source>
</evidence>
<evidence type="ECO:0000256" key="6">
    <source>
        <dbReference type="ARBA" id="ARBA00022692"/>
    </source>
</evidence>
<comment type="subcellular location">
    <subcellularLocation>
        <location evidence="1">Cell inner membrane</location>
        <topology evidence="1">Single-pass membrane protein</topology>
        <orientation evidence="1">Periplasmic side</orientation>
    </subcellularLocation>
</comment>
<dbReference type="HOGENOM" id="CLU_033693_0_0_4"/>
<feature type="region of interest" description="Disordered" evidence="10">
    <location>
        <begin position="373"/>
        <end position="416"/>
    </location>
</feature>
<dbReference type="InterPro" id="IPR051045">
    <property type="entry name" value="TonB-dependent_transducer"/>
</dbReference>
<keyword evidence="6" id="KW-0812">Transmembrane</keyword>
<dbReference type="Pfam" id="PF13103">
    <property type="entry name" value="TonB_2"/>
    <property type="match status" value="1"/>
</dbReference>
<feature type="compositionally biased region" description="Pro residues" evidence="10">
    <location>
        <begin position="82"/>
        <end position="99"/>
    </location>
</feature>
<keyword evidence="4" id="KW-1003">Cell membrane</keyword>
<evidence type="ECO:0000256" key="5">
    <source>
        <dbReference type="ARBA" id="ARBA00022519"/>
    </source>
</evidence>
<dbReference type="Pfam" id="PF03544">
    <property type="entry name" value="TonB_C"/>
    <property type="match status" value="1"/>
</dbReference>
<dbReference type="PANTHER" id="PTHR33446:SF2">
    <property type="entry name" value="PROTEIN TONB"/>
    <property type="match status" value="1"/>
</dbReference>
<dbReference type="InterPro" id="IPR001623">
    <property type="entry name" value="DnaJ_domain"/>
</dbReference>
<evidence type="ECO:0000256" key="3">
    <source>
        <dbReference type="ARBA" id="ARBA00022448"/>
    </source>
</evidence>
<feature type="compositionally biased region" description="Low complexity" evidence="10">
    <location>
        <begin position="67"/>
        <end position="81"/>
    </location>
</feature>
<accession>F0Q5W4</accession>
<keyword evidence="5" id="KW-0997">Cell inner membrane</keyword>
<keyword evidence="8" id="KW-1133">Transmembrane helix</keyword>
<dbReference type="PROSITE" id="PS52015">
    <property type="entry name" value="TONB_CTD"/>
    <property type="match status" value="1"/>
</dbReference>
<organism evidence="12 13">
    <name type="scientific">Paracidovorax avenae (strain ATCC 19860 / DSM 7227 / CCUG 15838 / JCM 20985 / LMG 2117 / NCPPB 1011)</name>
    <name type="common">Acidovorax avenae</name>
    <dbReference type="NCBI Taxonomy" id="643561"/>
    <lineage>
        <taxon>Bacteria</taxon>
        <taxon>Pseudomonadati</taxon>
        <taxon>Pseudomonadota</taxon>
        <taxon>Betaproteobacteria</taxon>
        <taxon>Burkholderiales</taxon>
        <taxon>Comamonadaceae</taxon>
        <taxon>Paracidovorax</taxon>
    </lineage>
</organism>
<gene>
    <name evidence="12" type="ordered locus">Acav_4156</name>
</gene>
<evidence type="ECO:0000256" key="9">
    <source>
        <dbReference type="ARBA" id="ARBA00023136"/>
    </source>
</evidence>
<dbReference type="GO" id="GO:0098797">
    <property type="term" value="C:plasma membrane protein complex"/>
    <property type="evidence" value="ECO:0007669"/>
    <property type="project" value="TreeGrafter"/>
</dbReference>
<dbReference type="Gene3D" id="3.30.1150.10">
    <property type="match status" value="2"/>
</dbReference>
<name>F0Q5W4_PARA1</name>
<comment type="similarity">
    <text evidence="2">Belongs to the TonB family.</text>
</comment>
<dbReference type="AlphaFoldDB" id="F0Q5W4"/>
<keyword evidence="3" id="KW-0813">Transport</keyword>
<dbReference type="EMBL" id="CP002521">
    <property type="protein sequence ID" value="ADX48045.1"/>
    <property type="molecule type" value="Genomic_DNA"/>
</dbReference>
<feature type="region of interest" description="Disordered" evidence="10">
    <location>
        <begin position="58"/>
        <end position="118"/>
    </location>
</feature>
<dbReference type="PANTHER" id="PTHR33446">
    <property type="entry name" value="PROTEIN TONB-RELATED"/>
    <property type="match status" value="1"/>
</dbReference>
<evidence type="ECO:0000313" key="13">
    <source>
        <dbReference type="Proteomes" id="UP000002482"/>
    </source>
</evidence>
<keyword evidence="7" id="KW-0653">Protein transport</keyword>
<keyword evidence="9" id="KW-0472">Membrane</keyword>
<dbReference type="InterPro" id="IPR037682">
    <property type="entry name" value="TonB_C"/>
</dbReference>
<dbReference type="Proteomes" id="UP000002482">
    <property type="component" value="Chromosome"/>
</dbReference>
<proteinExistence type="inferred from homology"/>
<evidence type="ECO:0000256" key="8">
    <source>
        <dbReference type="ARBA" id="ARBA00022989"/>
    </source>
</evidence>
<dbReference type="GO" id="GO:0015031">
    <property type="term" value="P:protein transport"/>
    <property type="evidence" value="ECO:0007669"/>
    <property type="project" value="UniProtKB-KW"/>
</dbReference>
<protein>
    <submittedName>
        <fullName evidence="12">TonB family protein</fullName>
    </submittedName>
</protein>
<evidence type="ECO:0000313" key="12">
    <source>
        <dbReference type="EMBL" id="ADX48045.1"/>
    </source>
</evidence>
<evidence type="ECO:0000259" key="11">
    <source>
        <dbReference type="PROSITE" id="PS52015"/>
    </source>
</evidence>
<feature type="domain" description="TonB C-terminal" evidence="11">
    <location>
        <begin position="391"/>
        <end position="488"/>
    </location>
</feature>
<dbReference type="CDD" id="cd06257">
    <property type="entry name" value="DnaJ"/>
    <property type="match status" value="1"/>
</dbReference>
<dbReference type="SUPFAM" id="SSF74653">
    <property type="entry name" value="TolA/TonB C-terminal domain"/>
    <property type="match status" value="2"/>
</dbReference>
<evidence type="ECO:0000256" key="7">
    <source>
        <dbReference type="ARBA" id="ARBA00022927"/>
    </source>
</evidence>